<evidence type="ECO:0000313" key="1">
    <source>
        <dbReference type="EMBL" id="KAK1572853.1"/>
    </source>
</evidence>
<comment type="caution">
    <text evidence="1">The sequence shown here is derived from an EMBL/GenBank/DDBJ whole genome shotgun (WGS) entry which is preliminary data.</text>
</comment>
<reference evidence="1" key="1">
    <citation type="submission" date="2021-06" db="EMBL/GenBank/DDBJ databases">
        <title>Comparative genomics, transcriptomics and evolutionary studies reveal genomic signatures of adaptation to plant cell wall in hemibiotrophic fungi.</title>
        <authorList>
            <consortium name="DOE Joint Genome Institute"/>
            <person name="Baroncelli R."/>
            <person name="Diaz J.F."/>
            <person name="Benocci T."/>
            <person name="Peng M."/>
            <person name="Battaglia E."/>
            <person name="Haridas S."/>
            <person name="Andreopoulos W."/>
            <person name="Labutti K."/>
            <person name="Pangilinan J."/>
            <person name="Floch G.L."/>
            <person name="Makela M.R."/>
            <person name="Henrissat B."/>
            <person name="Grigoriev I.V."/>
            <person name="Crouch J.A."/>
            <person name="De Vries R.P."/>
            <person name="Sukno S.A."/>
            <person name="Thon M.R."/>
        </authorList>
    </citation>
    <scope>NUCLEOTIDE SEQUENCE</scope>
    <source>
        <strain evidence="1">CBS 125086</strain>
    </source>
</reference>
<name>A0AAD8PMW0_9PEZI</name>
<organism evidence="1 2">
    <name type="scientific">Colletotrichum navitas</name>
    <dbReference type="NCBI Taxonomy" id="681940"/>
    <lineage>
        <taxon>Eukaryota</taxon>
        <taxon>Fungi</taxon>
        <taxon>Dikarya</taxon>
        <taxon>Ascomycota</taxon>
        <taxon>Pezizomycotina</taxon>
        <taxon>Sordariomycetes</taxon>
        <taxon>Hypocreomycetidae</taxon>
        <taxon>Glomerellales</taxon>
        <taxon>Glomerellaceae</taxon>
        <taxon>Colletotrichum</taxon>
        <taxon>Colletotrichum graminicola species complex</taxon>
    </lineage>
</organism>
<sequence>MIVFLVVALQLVVPWCPPPLAPDTSIVRKCSDICAEGNVGMKRKDTHEGKQACRYPVNRFARRKMGKEIG</sequence>
<proteinExistence type="predicted"/>
<dbReference type="GeneID" id="85443312"/>
<protein>
    <submittedName>
        <fullName evidence="1">Uncharacterized protein</fullName>
    </submittedName>
</protein>
<keyword evidence="2" id="KW-1185">Reference proteome</keyword>
<dbReference type="EMBL" id="JAHLJV010000103">
    <property type="protein sequence ID" value="KAK1572853.1"/>
    <property type="molecule type" value="Genomic_DNA"/>
</dbReference>
<accession>A0AAD8PMW0</accession>
<dbReference type="Proteomes" id="UP001230504">
    <property type="component" value="Unassembled WGS sequence"/>
</dbReference>
<dbReference type="RefSeq" id="XP_060408625.1">
    <property type="nucleotide sequence ID" value="XM_060559072.1"/>
</dbReference>
<gene>
    <name evidence="1" type="ORF">LY79DRAFT_569674</name>
</gene>
<evidence type="ECO:0000313" key="2">
    <source>
        <dbReference type="Proteomes" id="UP001230504"/>
    </source>
</evidence>
<dbReference type="AlphaFoldDB" id="A0AAD8PMW0"/>